<evidence type="ECO:0000313" key="2">
    <source>
        <dbReference type="Proteomes" id="UP000014984"/>
    </source>
</evidence>
<dbReference type="HOGENOM" id="CLU_2195280_0_0_14"/>
<keyword evidence="2" id="KW-1185">Reference proteome</keyword>
<sequence>MINIVDISMQNEIVLKDNFNIKDSLKVSEVDNYKLNLDVIFINDKVTLNKKEYFRLFVRPNLSRKNGFDYFKEIQNSSIFPFKTNVTLKSGAIKFYMKTVNGTETIKI</sequence>
<dbReference type="KEGG" id="stai:STAIW_v1c09860"/>
<dbReference type="AlphaFoldDB" id="S5M0N7"/>
<dbReference type="Proteomes" id="UP000014984">
    <property type="component" value="Chromosome"/>
</dbReference>
<accession>S5M0N7</accession>
<reference evidence="1 2" key="1">
    <citation type="journal article" date="2013" name="Genome Biol. Evol.">
        <title>Comparison of metabolic capacities and inference of gene content evolution in mosquito-associated Spiroplasma diminutum and S. taiwanense.</title>
        <authorList>
            <person name="Lo W.S."/>
            <person name="Ku C."/>
            <person name="Chen L.L."/>
            <person name="Chang T.H."/>
            <person name="Kuo C.H."/>
        </authorList>
    </citation>
    <scope>NUCLEOTIDE SEQUENCE [LARGE SCALE GENOMIC DNA]</scope>
    <source>
        <strain evidence="1">CT-1</strain>
    </source>
</reference>
<protein>
    <submittedName>
        <fullName evidence="1">Uncharacterized protein</fullName>
    </submittedName>
</protein>
<name>S5M0N7_9MOLU</name>
<organism evidence="1 2">
    <name type="scientific">Spiroplasma taiwanense CT-1</name>
    <dbReference type="NCBI Taxonomy" id="1276220"/>
    <lineage>
        <taxon>Bacteria</taxon>
        <taxon>Bacillati</taxon>
        <taxon>Mycoplasmatota</taxon>
        <taxon>Mollicutes</taxon>
        <taxon>Entomoplasmatales</taxon>
        <taxon>Spiroplasmataceae</taxon>
        <taxon>Spiroplasma</taxon>
    </lineage>
</organism>
<evidence type="ECO:0000313" key="1">
    <source>
        <dbReference type="EMBL" id="AGR41572.1"/>
    </source>
</evidence>
<dbReference type="EMBL" id="CP005074">
    <property type="protein sequence ID" value="AGR41572.1"/>
    <property type="molecule type" value="Genomic_DNA"/>
</dbReference>
<dbReference type="PATRIC" id="fig|1276220.3.peg.1005"/>
<dbReference type="STRING" id="1276220.STAIW_v1c09860"/>
<gene>
    <name evidence="1" type="ORF">STAIW_v1c09860</name>
</gene>
<proteinExistence type="predicted"/>